<evidence type="ECO:0000256" key="3">
    <source>
        <dbReference type="ARBA" id="ARBA00022448"/>
    </source>
</evidence>
<evidence type="ECO:0000256" key="1">
    <source>
        <dbReference type="ARBA" id="ARBA00004141"/>
    </source>
</evidence>
<dbReference type="GO" id="GO:0046961">
    <property type="term" value="F:proton-transporting ATPase activity, rotational mechanism"/>
    <property type="evidence" value="ECO:0007669"/>
    <property type="project" value="InterPro"/>
</dbReference>
<dbReference type="Pfam" id="PF01496">
    <property type="entry name" value="V_ATPase_I"/>
    <property type="match status" value="2"/>
</dbReference>
<evidence type="ECO:0000256" key="5">
    <source>
        <dbReference type="ARBA" id="ARBA00022989"/>
    </source>
</evidence>
<feature type="transmembrane region" description="Helical" evidence="10">
    <location>
        <begin position="460"/>
        <end position="478"/>
    </location>
</feature>
<protein>
    <recommendedName>
        <fullName evidence="9 10">A-type ATP synthase subunit I</fullName>
    </recommendedName>
</protein>
<feature type="transmembrane region" description="Helical" evidence="10">
    <location>
        <begin position="385"/>
        <end position="404"/>
    </location>
</feature>
<dbReference type="InterPro" id="IPR002490">
    <property type="entry name" value="V-ATPase_116kDa_su"/>
</dbReference>
<dbReference type="GO" id="GO:0016471">
    <property type="term" value="C:vacuolar proton-transporting V-type ATPase complex"/>
    <property type="evidence" value="ECO:0007669"/>
    <property type="project" value="TreeGrafter"/>
</dbReference>
<evidence type="ECO:0000256" key="9">
    <source>
        <dbReference type="ARBA" id="ARBA00068671"/>
    </source>
</evidence>
<feature type="transmembrane region" description="Helical" evidence="10">
    <location>
        <begin position="556"/>
        <end position="579"/>
    </location>
</feature>
<feature type="transmembrane region" description="Helical" evidence="10">
    <location>
        <begin position="490"/>
        <end position="508"/>
    </location>
</feature>
<dbReference type="PANTHER" id="PTHR11629:SF63">
    <property type="entry name" value="V-TYPE PROTON ATPASE SUBUNIT A"/>
    <property type="match status" value="1"/>
</dbReference>
<keyword evidence="4 10" id="KW-0812">Transmembrane</keyword>
<evidence type="ECO:0000256" key="4">
    <source>
        <dbReference type="ARBA" id="ARBA00022692"/>
    </source>
</evidence>
<dbReference type="PANTHER" id="PTHR11629">
    <property type="entry name" value="VACUOLAR PROTON ATPASES"/>
    <property type="match status" value="1"/>
</dbReference>
<reference evidence="11" key="2">
    <citation type="submission" date="2021-05" db="EMBL/GenBank/DDBJ databases">
        <title>Protein family content uncovers lineage relationships and bacterial pathway maintenance mechanisms in DPANN archaea.</title>
        <authorList>
            <person name="Castelle C.J."/>
            <person name="Meheust R."/>
            <person name="Jaffe A.L."/>
            <person name="Seitz K."/>
            <person name="Gong X."/>
            <person name="Baker B.J."/>
            <person name="Banfield J.F."/>
        </authorList>
    </citation>
    <scope>NUCLEOTIDE SEQUENCE</scope>
    <source>
        <strain evidence="11">RIFCSPHIGHO2_01_FULL_AR10_44_11</strain>
    </source>
</reference>
<dbReference type="Proteomes" id="UP000677687">
    <property type="component" value="Unassembled WGS sequence"/>
</dbReference>
<evidence type="ECO:0000313" key="12">
    <source>
        <dbReference type="Proteomes" id="UP000677687"/>
    </source>
</evidence>
<reference evidence="11" key="1">
    <citation type="submission" date="2021-03" db="EMBL/GenBank/DDBJ databases">
        <authorList>
            <person name="Jaffe A."/>
        </authorList>
    </citation>
    <scope>NUCLEOTIDE SEQUENCE</scope>
    <source>
        <strain evidence="11">RIFCSPHIGHO2_01_FULL_AR10_44_11</strain>
    </source>
</reference>
<dbReference type="AlphaFoldDB" id="A0A8T4KRE9"/>
<feature type="transmembrane region" description="Helical" evidence="10">
    <location>
        <begin position="424"/>
        <end position="448"/>
    </location>
</feature>
<dbReference type="GO" id="GO:0007035">
    <property type="term" value="P:vacuolar acidification"/>
    <property type="evidence" value="ECO:0007669"/>
    <property type="project" value="TreeGrafter"/>
</dbReference>
<comment type="function">
    <text evidence="8">Component of the A-type ATP synthase that produces ATP from ADP in the presence of a proton gradient across the membrane.</text>
</comment>
<dbReference type="Gene3D" id="3.30.70.2750">
    <property type="match status" value="1"/>
</dbReference>
<evidence type="ECO:0000256" key="7">
    <source>
        <dbReference type="ARBA" id="ARBA00023136"/>
    </source>
</evidence>
<evidence type="ECO:0000256" key="10">
    <source>
        <dbReference type="RuleBase" id="RU361189"/>
    </source>
</evidence>
<name>A0A8T4KRE9_9ARCH</name>
<keyword evidence="6 10" id="KW-0406">Ion transport</keyword>
<comment type="similarity">
    <text evidence="2 10">Belongs to the V-ATPase 116 kDa subunit family.</text>
</comment>
<keyword evidence="3 10" id="KW-0813">Transport</keyword>
<dbReference type="GO" id="GO:0051117">
    <property type="term" value="F:ATPase binding"/>
    <property type="evidence" value="ECO:0007669"/>
    <property type="project" value="TreeGrafter"/>
</dbReference>
<dbReference type="Gene3D" id="3.30.70.2170">
    <property type="match status" value="1"/>
</dbReference>
<accession>A0A8T4KRE9</accession>
<evidence type="ECO:0000256" key="2">
    <source>
        <dbReference type="ARBA" id="ARBA00009904"/>
    </source>
</evidence>
<evidence type="ECO:0000256" key="8">
    <source>
        <dbReference type="ARBA" id="ARBA00059506"/>
    </source>
</evidence>
<dbReference type="Gene3D" id="1.20.1460.20">
    <property type="match status" value="1"/>
</dbReference>
<feature type="transmembrane region" description="Helical" evidence="10">
    <location>
        <begin position="520"/>
        <end position="544"/>
    </location>
</feature>
<keyword evidence="7 10" id="KW-0472">Membrane</keyword>
<comment type="subcellular location">
    <subcellularLocation>
        <location evidence="1">Membrane</location>
        <topology evidence="1">Multi-pass membrane protein</topology>
    </subcellularLocation>
</comment>
<sequence>MIKVVIAGHKKDLSKVIDTLHQKKVLHIVEHKRGQLDIGNPLREGEEISFLLLQIRGLISMLGIKRMAPKKELKFLNVKETKKDITKLFAVVQKRVDELAKIKTMLDSKKKQITILEKLSFYKGNLEALREIKSLAFFIGEVKDSAALEQEINNITAGYHLETNKGKSKDFLILAAEKTAENKISSILPKFSFRPEPLDIIAEFKGMPEDILIRIRPEFEKLQKRHESIEAFLNTLRSRLSSSLPLQENYLTKLTEKTEAPLRMAVTQNTFLVSGWLPQKNKDDTIKVLNAATKGRIAIEDASFDEHERVPVKLNNPALIRPFEFFLDLYALPNHHEIDPTVFIFLGFPIFFGMMLGDIGYGLVSLTLFLVLMKLIPQMKSLLKVMILSALSTIVFGFVFGEFFGAEELFGHEIPYLIHRTHDIQTMLVISVLIGVLHIVIGLLIGFYNELHHHGLLKAINAKLGWIVLLAGAGILLNELAFKVVMIPNGMIIGGALASLSIVMLFLGEGVRGMIELPGIFGNILSYARLMALGVASAGLAAVINDISMPMFRGGIIGIIAGTIILLLGHLINFVLGLIGPFLHSLRLQYVEFFTKFYEGGGTRYVPFGTK</sequence>
<organism evidence="11 12">
    <name type="scientific">Candidatus Iainarchaeum sp</name>
    <dbReference type="NCBI Taxonomy" id="3101447"/>
    <lineage>
        <taxon>Archaea</taxon>
        <taxon>Candidatus Iainarchaeota</taxon>
        <taxon>Candidatus Iainarchaeia</taxon>
        <taxon>Candidatus Iainarchaeales</taxon>
        <taxon>Candidatus Iainarchaeaceae</taxon>
        <taxon>Candidatus Iainarchaeum</taxon>
    </lineage>
</organism>
<evidence type="ECO:0000313" key="11">
    <source>
        <dbReference type="EMBL" id="MBS3057688.1"/>
    </source>
</evidence>
<evidence type="ECO:0000256" key="6">
    <source>
        <dbReference type="ARBA" id="ARBA00023065"/>
    </source>
</evidence>
<proteinExistence type="inferred from homology"/>
<gene>
    <name evidence="11" type="ORF">J4415_03620</name>
</gene>
<keyword evidence="5 10" id="KW-1133">Transmembrane helix</keyword>
<feature type="transmembrane region" description="Helical" evidence="10">
    <location>
        <begin position="342"/>
        <end position="373"/>
    </location>
</feature>
<dbReference type="GO" id="GO:0033179">
    <property type="term" value="C:proton-transporting V-type ATPase, V0 domain"/>
    <property type="evidence" value="ECO:0007669"/>
    <property type="project" value="InterPro"/>
</dbReference>
<dbReference type="EMBL" id="JAGVWD010000057">
    <property type="protein sequence ID" value="MBS3057688.1"/>
    <property type="molecule type" value="Genomic_DNA"/>
</dbReference>
<comment type="caution">
    <text evidence="11">The sequence shown here is derived from an EMBL/GenBank/DDBJ whole genome shotgun (WGS) entry which is preliminary data.</text>
</comment>